<dbReference type="PANTHER" id="PTHR47964">
    <property type="entry name" value="ATP-DEPENDENT DNA HELICASE HOMOLOG RECG, CHLOROPLASTIC"/>
    <property type="match status" value="1"/>
</dbReference>
<dbReference type="InterPro" id="IPR047112">
    <property type="entry name" value="RecG/Mfd"/>
</dbReference>
<comment type="caution">
    <text evidence="9">The sequence shown here is derived from an EMBL/GenBank/DDBJ whole genome shotgun (WGS) entry which is preliminary data.</text>
</comment>
<evidence type="ECO:0000256" key="5">
    <source>
        <dbReference type="ARBA" id="ARBA00022840"/>
    </source>
</evidence>
<gene>
    <name evidence="9" type="ORF">HS088_TW06G00620</name>
</gene>
<evidence type="ECO:0000256" key="4">
    <source>
        <dbReference type="ARBA" id="ARBA00022806"/>
    </source>
</evidence>
<sequence>MVQSIKEVFKGSSIFSYFLVGYVLSRKLYGILMRPVPMNLLLQDDVGCRKTLVGFLACMEVIGSGYQAAFMVPTELLTVQHYEHLLSLLEKMEDQSKPTIALLTGSKQSQMIRRACFHFCLIPEEVEFFALCIAMVDEQHRFGVIRQGKDTTKIERKPTWRNSKNFGNLFSITFDVIRPLKACHAEQMMLNELENCGKVYLMYPVIEQSAELPQLRAASADLEVISERFEDYNCGLLHGKLKSDEKDEALRRFRYGETRMLFSTQVIEIVVDVPDASMMVVLK</sequence>
<dbReference type="Pfam" id="PF00271">
    <property type="entry name" value="Helicase_C"/>
    <property type="match status" value="1"/>
</dbReference>
<evidence type="ECO:0000256" key="3">
    <source>
        <dbReference type="ARBA" id="ARBA00022801"/>
    </source>
</evidence>
<evidence type="ECO:0000256" key="1">
    <source>
        <dbReference type="ARBA" id="ARBA00022741"/>
    </source>
</evidence>
<keyword evidence="7" id="KW-0234">DNA repair</keyword>
<dbReference type="Gene3D" id="3.40.50.300">
    <property type="entry name" value="P-loop containing nucleotide triphosphate hydrolases"/>
    <property type="match status" value="2"/>
</dbReference>
<dbReference type="PANTHER" id="PTHR47964:SF1">
    <property type="entry name" value="ATP-DEPENDENT DNA HELICASE HOMOLOG RECG, CHLOROPLASTIC"/>
    <property type="match status" value="1"/>
</dbReference>
<keyword evidence="2" id="KW-0227">DNA damage</keyword>
<protein>
    <recommendedName>
        <fullName evidence="8">Helicase C-terminal domain-containing protein</fullName>
    </recommendedName>
</protein>
<dbReference type="InterPro" id="IPR011545">
    <property type="entry name" value="DEAD/DEAH_box_helicase_dom"/>
</dbReference>
<dbReference type="GO" id="GO:0016787">
    <property type="term" value="F:hydrolase activity"/>
    <property type="evidence" value="ECO:0007669"/>
    <property type="project" value="UniProtKB-KW"/>
</dbReference>
<dbReference type="GO" id="GO:0003677">
    <property type="term" value="F:DNA binding"/>
    <property type="evidence" value="ECO:0007669"/>
    <property type="project" value="UniProtKB-KW"/>
</dbReference>
<dbReference type="EMBL" id="JAAARO010000006">
    <property type="protein sequence ID" value="KAF5746449.1"/>
    <property type="molecule type" value="Genomic_DNA"/>
</dbReference>
<dbReference type="InterPro" id="IPR001650">
    <property type="entry name" value="Helicase_C-like"/>
</dbReference>
<evidence type="ECO:0000313" key="10">
    <source>
        <dbReference type="Proteomes" id="UP000593562"/>
    </source>
</evidence>
<dbReference type="Pfam" id="PF00270">
    <property type="entry name" value="DEAD"/>
    <property type="match status" value="1"/>
</dbReference>
<dbReference type="GO" id="GO:0003678">
    <property type="term" value="F:DNA helicase activity"/>
    <property type="evidence" value="ECO:0007669"/>
    <property type="project" value="TreeGrafter"/>
</dbReference>
<evidence type="ECO:0000256" key="7">
    <source>
        <dbReference type="ARBA" id="ARBA00023204"/>
    </source>
</evidence>
<name>A0A7J7DJH5_TRIWF</name>
<reference evidence="9 10" key="1">
    <citation type="journal article" date="2020" name="Nat. Commun.">
        <title>Genome of Tripterygium wilfordii and identification of cytochrome P450 involved in triptolide biosynthesis.</title>
        <authorList>
            <person name="Tu L."/>
            <person name="Su P."/>
            <person name="Zhang Z."/>
            <person name="Gao L."/>
            <person name="Wang J."/>
            <person name="Hu T."/>
            <person name="Zhou J."/>
            <person name="Zhang Y."/>
            <person name="Zhao Y."/>
            <person name="Liu Y."/>
            <person name="Song Y."/>
            <person name="Tong Y."/>
            <person name="Lu Y."/>
            <person name="Yang J."/>
            <person name="Xu C."/>
            <person name="Jia M."/>
            <person name="Peters R.J."/>
            <person name="Huang L."/>
            <person name="Gao W."/>
        </authorList>
    </citation>
    <scope>NUCLEOTIDE SEQUENCE [LARGE SCALE GENOMIC DNA]</scope>
    <source>
        <strain evidence="10">cv. XIE 37</strain>
        <tissue evidence="9">Leaf</tissue>
    </source>
</reference>
<keyword evidence="10" id="KW-1185">Reference proteome</keyword>
<keyword evidence="3" id="KW-0378">Hydrolase</keyword>
<dbReference type="PROSITE" id="PS51194">
    <property type="entry name" value="HELICASE_CTER"/>
    <property type="match status" value="1"/>
</dbReference>
<proteinExistence type="predicted"/>
<evidence type="ECO:0000256" key="2">
    <source>
        <dbReference type="ARBA" id="ARBA00022763"/>
    </source>
</evidence>
<evidence type="ECO:0000256" key="6">
    <source>
        <dbReference type="ARBA" id="ARBA00023125"/>
    </source>
</evidence>
<dbReference type="SUPFAM" id="SSF52540">
    <property type="entry name" value="P-loop containing nucleoside triphosphate hydrolases"/>
    <property type="match status" value="1"/>
</dbReference>
<dbReference type="GO" id="GO:0005524">
    <property type="term" value="F:ATP binding"/>
    <property type="evidence" value="ECO:0007669"/>
    <property type="project" value="UniProtKB-KW"/>
</dbReference>
<dbReference type="AlphaFoldDB" id="A0A7J7DJH5"/>
<dbReference type="GO" id="GO:0006281">
    <property type="term" value="P:DNA repair"/>
    <property type="evidence" value="ECO:0007669"/>
    <property type="project" value="UniProtKB-KW"/>
</dbReference>
<keyword evidence="5" id="KW-0067">ATP-binding</keyword>
<evidence type="ECO:0000313" key="9">
    <source>
        <dbReference type="EMBL" id="KAF5746449.1"/>
    </source>
</evidence>
<organism evidence="9 10">
    <name type="scientific">Tripterygium wilfordii</name>
    <name type="common">Thunder God vine</name>
    <dbReference type="NCBI Taxonomy" id="458696"/>
    <lineage>
        <taxon>Eukaryota</taxon>
        <taxon>Viridiplantae</taxon>
        <taxon>Streptophyta</taxon>
        <taxon>Embryophyta</taxon>
        <taxon>Tracheophyta</taxon>
        <taxon>Spermatophyta</taxon>
        <taxon>Magnoliopsida</taxon>
        <taxon>eudicotyledons</taxon>
        <taxon>Gunneridae</taxon>
        <taxon>Pentapetalae</taxon>
        <taxon>rosids</taxon>
        <taxon>fabids</taxon>
        <taxon>Celastrales</taxon>
        <taxon>Celastraceae</taxon>
        <taxon>Tripterygium</taxon>
    </lineage>
</organism>
<dbReference type="Proteomes" id="UP000593562">
    <property type="component" value="Unassembled WGS sequence"/>
</dbReference>
<dbReference type="InParanoid" id="A0A7J7DJH5"/>
<accession>A0A7J7DJH5</accession>
<keyword evidence="4" id="KW-0347">Helicase</keyword>
<keyword evidence="6" id="KW-0238">DNA-binding</keyword>
<feature type="domain" description="Helicase C-terminal" evidence="8">
    <location>
        <begin position="188"/>
        <end position="283"/>
    </location>
</feature>
<evidence type="ECO:0000259" key="8">
    <source>
        <dbReference type="PROSITE" id="PS51194"/>
    </source>
</evidence>
<keyword evidence="1" id="KW-0547">Nucleotide-binding</keyword>
<dbReference type="InterPro" id="IPR027417">
    <property type="entry name" value="P-loop_NTPase"/>
</dbReference>